<protein>
    <submittedName>
        <fullName evidence="1">Uncharacterized protein</fullName>
    </submittedName>
</protein>
<comment type="caution">
    <text evidence="1">The sequence shown here is derived from an EMBL/GenBank/DDBJ whole genome shotgun (WGS) entry which is preliminary data.</text>
</comment>
<dbReference type="EMBL" id="QUNO01000001">
    <property type="protein sequence ID" value="REH55901.1"/>
    <property type="molecule type" value="Genomic_DNA"/>
</dbReference>
<dbReference type="InterPro" id="IPR046196">
    <property type="entry name" value="DUF6228"/>
</dbReference>
<dbReference type="Proteomes" id="UP000256269">
    <property type="component" value="Unassembled WGS sequence"/>
</dbReference>
<keyword evidence="2" id="KW-1185">Reference proteome</keyword>
<reference evidence="1 2" key="1">
    <citation type="submission" date="2018-08" db="EMBL/GenBank/DDBJ databases">
        <title>Genomic Encyclopedia of Archaeal and Bacterial Type Strains, Phase II (KMG-II): from individual species to whole genera.</title>
        <authorList>
            <person name="Goeker M."/>
        </authorList>
    </citation>
    <scope>NUCLEOTIDE SEQUENCE [LARGE SCALE GENOMIC DNA]</scope>
    <source>
        <strain evidence="1 2">DSM 45791</strain>
    </source>
</reference>
<name>A0A3E0IBD3_9PSEU</name>
<dbReference type="Pfam" id="PF19739">
    <property type="entry name" value="DUF6228"/>
    <property type="match status" value="1"/>
</dbReference>
<dbReference type="RefSeq" id="WP_116172725.1">
    <property type="nucleotide sequence ID" value="NZ_CP144375.1"/>
</dbReference>
<sequence length="139" mass="15240">MEHECGDDIGVRLGGPQGWVRLWNRTHPHGDDMVAFCIELGGDGMTAVAHGVVVAGESPAAFVEGLAASFEGWSGVRAWQNLDRDVRIEAVFEPGGHVDLTWTVEPWRERYSWAASVTVKGVEAGEQMRRLAADLRELL</sequence>
<organism evidence="1 2">
    <name type="scientific">Kutzneria buriramensis</name>
    <dbReference type="NCBI Taxonomy" id="1045776"/>
    <lineage>
        <taxon>Bacteria</taxon>
        <taxon>Bacillati</taxon>
        <taxon>Actinomycetota</taxon>
        <taxon>Actinomycetes</taxon>
        <taxon>Pseudonocardiales</taxon>
        <taxon>Pseudonocardiaceae</taxon>
        <taxon>Kutzneria</taxon>
    </lineage>
</organism>
<gene>
    <name evidence="1" type="ORF">BCF44_101929</name>
</gene>
<dbReference type="OrthoDB" id="4548929at2"/>
<proteinExistence type="predicted"/>
<accession>A0A3E0IBD3</accession>
<evidence type="ECO:0000313" key="1">
    <source>
        <dbReference type="EMBL" id="REH55901.1"/>
    </source>
</evidence>
<evidence type="ECO:0000313" key="2">
    <source>
        <dbReference type="Proteomes" id="UP000256269"/>
    </source>
</evidence>
<dbReference type="AlphaFoldDB" id="A0A3E0IBD3"/>